<dbReference type="InterPro" id="IPR011417">
    <property type="entry name" value="ANTH_dom"/>
</dbReference>
<evidence type="ECO:0000259" key="10">
    <source>
        <dbReference type="PROSITE" id="PS50942"/>
    </source>
</evidence>
<evidence type="ECO:0000256" key="9">
    <source>
        <dbReference type="SAM" id="MobiDB-lite"/>
    </source>
</evidence>
<keyword evidence="8" id="KW-0968">Cytoplasmic vesicle</keyword>
<evidence type="ECO:0000313" key="12">
    <source>
        <dbReference type="Proteomes" id="UP000298416"/>
    </source>
</evidence>
<evidence type="ECO:0000256" key="4">
    <source>
        <dbReference type="ARBA" id="ARBA00022583"/>
    </source>
</evidence>
<dbReference type="InterPro" id="IPR013809">
    <property type="entry name" value="ENTH"/>
</dbReference>
<dbReference type="GO" id="GO:0005905">
    <property type="term" value="C:clathrin-coated pit"/>
    <property type="evidence" value="ECO:0007669"/>
    <property type="project" value="UniProtKB-SubCell"/>
</dbReference>
<dbReference type="GO" id="GO:0072583">
    <property type="term" value="P:clathrin-dependent endocytosis"/>
    <property type="evidence" value="ECO:0007669"/>
    <property type="project" value="InterPro"/>
</dbReference>
<sequence>MAAGTKGQQSFRKAIKSIIQESTSVHSQYKNIKVTIIKATNHLELLPKEKHVKTILAAVSGPRPRADVGYCIHALKMRLTQAESWVVAQKTLIVVHRAVREVDQSFLEELSFHTQHRGRMFNLLHFKDNSTPSARDCSSWIRTYSIYIEEYLKCFSVLKYDFYSDHTRIKNLDTPALLEQLPALQQLLLRLLGCKPFGAATYNYMVQYSLSMVAAESVRLYVAITDGVLILVDKFFEMERGDAVPALAIYRRAMEQAQRLTDFFEMCRSLEFGQDQKYIKIEQNDDGCVMPKLIAIPDPKKANSEEASDSSDECKEEAPKPEKVAPPPPLIPDLLSWDEPNEGHESKATPEESSNATVDSQVSTGWELAIATPQTIGSAPSTLCKGGVVDRSVLDSLYETSVTKQAASAHGASFHTPKAPSWNPFEADDYVHDPNIFYSGYNYNHNMLYYPSLALQPAGFIQQHNSYGQAIVPHQQQVLMEQNYQQRYMQIAGNGIHQQQPMAMAEHNYLQRQVPVQQQGFAYPYMEQGSRNRSSSFSLL</sequence>
<comment type="subcellular location">
    <subcellularLocation>
        <location evidence="1">Cytoplasmic vesicle</location>
        <location evidence="1">Clathrin-coated vesicle</location>
    </subcellularLocation>
    <subcellularLocation>
        <location evidence="2">Golgi apparatus</location>
    </subcellularLocation>
    <subcellularLocation>
        <location evidence="3">Membrane</location>
        <location evidence="3">Clathrin-coated pit</location>
    </subcellularLocation>
</comment>
<dbReference type="SUPFAM" id="SSF89009">
    <property type="entry name" value="GAT-like domain"/>
    <property type="match status" value="1"/>
</dbReference>
<evidence type="ECO:0000256" key="2">
    <source>
        <dbReference type="ARBA" id="ARBA00004555"/>
    </source>
</evidence>
<dbReference type="Pfam" id="PF07651">
    <property type="entry name" value="ANTH"/>
    <property type="match status" value="1"/>
</dbReference>
<dbReference type="InterPro" id="IPR014712">
    <property type="entry name" value="ANTH_dom_sf"/>
</dbReference>
<keyword evidence="12" id="KW-1185">Reference proteome</keyword>
<dbReference type="GO" id="GO:0000149">
    <property type="term" value="F:SNARE binding"/>
    <property type="evidence" value="ECO:0007669"/>
    <property type="project" value="TreeGrafter"/>
</dbReference>
<dbReference type="SMART" id="SM00273">
    <property type="entry name" value="ENTH"/>
    <property type="match status" value="1"/>
</dbReference>
<feature type="compositionally biased region" description="Polar residues" evidence="9">
    <location>
        <begin position="351"/>
        <end position="361"/>
    </location>
</feature>
<keyword evidence="6" id="KW-0472">Membrane</keyword>
<dbReference type="PROSITE" id="PS50942">
    <property type="entry name" value="ENTH"/>
    <property type="match status" value="1"/>
</dbReference>
<dbReference type="GO" id="GO:0032050">
    <property type="term" value="F:clathrin heavy chain binding"/>
    <property type="evidence" value="ECO:0007669"/>
    <property type="project" value="TreeGrafter"/>
</dbReference>
<protein>
    <recommendedName>
        <fullName evidence="10">ENTH domain-containing protein</fullName>
    </recommendedName>
</protein>
<accession>A0A8X8Y1S5</accession>
<dbReference type="PANTHER" id="PTHR22951">
    <property type="entry name" value="CLATHRIN ASSEMBLY PROTEIN"/>
    <property type="match status" value="1"/>
</dbReference>
<organism evidence="11">
    <name type="scientific">Salvia splendens</name>
    <name type="common">Scarlet sage</name>
    <dbReference type="NCBI Taxonomy" id="180675"/>
    <lineage>
        <taxon>Eukaryota</taxon>
        <taxon>Viridiplantae</taxon>
        <taxon>Streptophyta</taxon>
        <taxon>Embryophyta</taxon>
        <taxon>Tracheophyta</taxon>
        <taxon>Spermatophyta</taxon>
        <taxon>Magnoliopsida</taxon>
        <taxon>eudicotyledons</taxon>
        <taxon>Gunneridae</taxon>
        <taxon>Pentapetalae</taxon>
        <taxon>asterids</taxon>
        <taxon>lamiids</taxon>
        <taxon>Lamiales</taxon>
        <taxon>Lamiaceae</taxon>
        <taxon>Nepetoideae</taxon>
        <taxon>Mentheae</taxon>
        <taxon>Salviinae</taxon>
        <taxon>Salvia</taxon>
        <taxon>Salvia subgen. Calosphace</taxon>
        <taxon>core Calosphace</taxon>
    </lineage>
</organism>
<dbReference type="InterPro" id="IPR048050">
    <property type="entry name" value="ANTH_N_plant"/>
</dbReference>
<dbReference type="InterPro" id="IPR008942">
    <property type="entry name" value="ENTH_VHS"/>
</dbReference>
<dbReference type="GO" id="GO:0030136">
    <property type="term" value="C:clathrin-coated vesicle"/>
    <property type="evidence" value="ECO:0007669"/>
    <property type="project" value="UniProtKB-SubCell"/>
</dbReference>
<feature type="compositionally biased region" description="Basic and acidic residues" evidence="9">
    <location>
        <begin position="312"/>
        <end position="323"/>
    </location>
</feature>
<reference evidence="11" key="2">
    <citation type="submission" date="2020-08" db="EMBL/GenBank/DDBJ databases">
        <title>Plant Genome Project.</title>
        <authorList>
            <person name="Zhang R.-G."/>
        </authorList>
    </citation>
    <scope>NUCLEOTIDE SEQUENCE</scope>
    <source>
        <strain evidence="11">Huo1</strain>
        <tissue evidence="11">Leaf</tissue>
    </source>
</reference>
<dbReference type="EMBL" id="PNBA02000005">
    <property type="protein sequence ID" value="KAG6424253.1"/>
    <property type="molecule type" value="Genomic_DNA"/>
</dbReference>
<feature type="compositionally biased region" description="Basic and acidic residues" evidence="9">
    <location>
        <begin position="341"/>
        <end position="350"/>
    </location>
</feature>
<feature type="region of interest" description="Disordered" evidence="9">
    <location>
        <begin position="299"/>
        <end position="361"/>
    </location>
</feature>
<dbReference type="GO" id="GO:0005545">
    <property type="term" value="F:1-phosphatidylinositol binding"/>
    <property type="evidence" value="ECO:0007669"/>
    <property type="project" value="InterPro"/>
</dbReference>
<evidence type="ECO:0000256" key="8">
    <source>
        <dbReference type="ARBA" id="ARBA00023329"/>
    </source>
</evidence>
<evidence type="ECO:0000313" key="11">
    <source>
        <dbReference type="EMBL" id="KAG6424253.1"/>
    </source>
</evidence>
<keyword evidence="4" id="KW-0254">Endocytosis</keyword>
<dbReference type="InterPro" id="IPR045192">
    <property type="entry name" value="AP180-like"/>
</dbReference>
<dbReference type="PANTHER" id="PTHR22951:SF97">
    <property type="entry name" value="ENTH DOMAIN-CONTAINING PROTEIN"/>
    <property type="match status" value="1"/>
</dbReference>
<evidence type="ECO:0000256" key="3">
    <source>
        <dbReference type="ARBA" id="ARBA00004600"/>
    </source>
</evidence>
<dbReference type="GO" id="GO:0005794">
    <property type="term" value="C:Golgi apparatus"/>
    <property type="evidence" value="ECO:0007669"/>
    <property type="project" value="UniProtKB-SubCell"/>
</dbReference>
<dbReference type="GO" id="GO:0005546">
    <property type="term" value="F:phosphatidylinositol-4,5-bisphosphate binding"/>
    <property type="evidence" value="ECO:0007669"/>
    <property type="project" value="TreeGrafter"/>
</dbReference>
<dbReference type="GO" id="GO:0006900">
    <property type="term" value="P:vesicle budding from membrane"/>
    <property type="evidence" value="ECO:0007669"/>
    <property type="project" value="TreeGrafter"/>
</dbReference>
<proteinExistence type="predicted"/>
<dbReference type="Gene3D" id="1.25.40.90">
    <property type="match status" value="1"/>
</dbReference>
<dbReference type="GO" id="GO:0048268">
    <property type="term" value="P:clathrin coat assembly"/>
    <property type="evidence" value="ECO:0007669"/>
    <property type="project" value="InterPro"/>
</dbReference>
<name>A0A8X8Y1S5_SALSN</name>
<dbReference type="Gene3D" id="1.20.58.150">
    <property type="entry name" value="ANTH domain"/>
    <property type="match status" value="1"/>
</dbReference>
<dbReference type="SUPFAM" id="SSF48464">
    <property type="entry name" value="ENTH/VHS domain"/>
    <property type="match status" value="1"/>
</dbReference>
<reference evidence="11" key="1">
    <citation type="submission" date="2018-01" db="EMBL/GenBank/DDBJ databases">
        <authorList>
            <person name="Mao J.F."/>
        </authorList>
    </citation>
    <scope>NUCLEOTIDE SEQUENCE</scope>
    <source>
        <strain evidence="11">Huo1</strain>
        <tissue evidence="11">Leaf</tissue>
    </source>
</reference>
<feature type="domain" description="ENTH" evidence="10">
    <location>
        <begin position="24"/>
        <end position="162"/>
    </location>
</feature>
<keyword evidence="7" id="KW-0168">Coated pit</keyword>
<evidence type="ECO:0000256" key="7">
    <source>
        <dbReference type="ARBA" id="ARBA00023176"/>
    </source>
</evidence>
<dbReference type="Proteomes" id="UP000298416">
    <property type="component" value="Unassembled WGS sequence"/>
</dbReference>
<evidence type="ECO:0000256" key="6">
    <source>
        <dbReference type="ARBA" id="ARBA00023136"/>
    </source>
</evidence>
<evidence type="ECO:0000256" key="1">
    <source>
        <dbReference type="ARBA" id="ARBA00004132"/>
    </source>
</evidence>
<evidence type="ECO:0000256" key="5">
    <source>
        <dbReference type="ARBA" id="ARBA00023034"/>
    </source>
</evidence>
<keyword evidence="5" id="KW-0333">Golgi apparatus</keyword>
<dbReference type="AlphaFoldDB" id="A0A8X8Y1S5"/>
<dbReference type="CDD" id="cd03564">
    <property type="entry name" value="ANTH_N"/>
    <property type="match status" value="1"/>
</dbReference>
<comment type="caution">
    <text evidence="11">The sequence shown here is derived from an EMBL/GenBank/DDBJ whole genome shotgun (WGS) entry which is preliminary data.</text>
</comment>
<gene>
    <name evidence="11" type="ORF">SASPL_114668</name>
</gene>